<dbReference type="SMART" id="SM00342">
    <property type="entry name" value="HTH_ARAC"/>
    <property type="match status" value="1"/>
</dbReference>
<evidence type="ECO:0000256" key="3">
    <source>
        <dbReference type="ARBA" id="ARBA00023163"/>
    </source>
</evidence>
<feature type="transmembrane region" description="Helical" evidence="5">
    <location>
        <begin position="327"/>
        <end position="346"/>
    </location>
</feature>
<dbReference type="GO" id="GO:0043565">
    <property type="term" value="F:sequence-specific DNA binding"/>
    <property type="evidence" value="ECO:0007669"/>
    <property type="project" value="InterPro"/>
</dbReference>
<evidence type="ECO:0000259" key="6">
    <source>
        <dbReference type="PROSITE" id="PS01124"/>
    </source>
</evidence>
<dbReference type="AlphaFoldDB" id="A0A7Z7LWD0"/>
<evidence type="ECO:0000313" key="7">
    <source>
        <dbReference type="EMBL" id="STD05109.1"/>
    </source>
</evidence>
<evidence type="ECO:0000256" key="4">
    <source>
        <dbReference type="SAM" id="Coils"/>
    </source>
</evidence>
<keyword evidence="5" id="KW-0472">Membrane</keyword>
<gene>
    <name evidence="7" type="ORF">NCTC10588_02213</name>
</gene>
<accession>A0A7Z7LWD0</accession>
<dbReference type="InterPro" id="IPR011990">
    <property type="entry name" value="TPR-like_helical_dom_sf"/>
</dbReference>
<dbReference type="PROSITE" id="PS01124">
    <property type="entry name" value="HTH_ARAC_FAMILY_2"/>
    <property type="match status" value="1"/>
</dbReference>
<evidence type="ECO:0000256" key="1">
    <source>
        <dbReference type="ARBA" id="ARBA00023015"/>
    </source>
</evidence>
<dbReference type="Gene3D" id="1.10.10.60">
    <property type="entry name" value="Homeodomain-like"/>
    <property type="match status" value="1"/>
</dbReference>
<dbReference type="SUPFAM" id="SSF48452">
    <property type="entry name" value="TPR-like"/>
    <property type="match status" value="1"/>
</dbReference>
<dbReference type="InterPro" id="IPR018060">
    <property type="entry name" value="HTH_AraC"/>
</dbReference>
<dbReference type="InterPro" id="IPR009057">
    <property type="entry name" value="Homeodomain-like_sf"/>
</dbReference>
<keyword evidence="2" id="KW-0238">DNA-binding</keyword>
<evidence type="ECO:0000256" key="5">
    <source>
        <dbReference type="SAM" id="Phobius"/>
    </source>
</evidence>
<dbReference type="SUPFAM" id="SSF46689">
    <property type="entry name" value="Homeodomain-like"/>
    <property type="match status" value="1"/>
</dbReference>
<name>A0A7Z7LWD0_9FLAO</name>
<keyword evidence="1" id="KW-0805">Transcription regulation</keyword>
<proteinExistence type="predicted"/>
<evidence type="ECO:0000256" key="2">
    <source>
        <dbReference type="ARBA" id="ARBA00023125"/>
    </source>
</evidence>
<organism evidence="7 8">
    <name type="scientific">Elizabethkingia anophelis</name>
    <dbReference type="NCBI Taxonomy" id="1117645"/>
    <lineage>
        <taxon>Bacteria</taxon>
        <taxon>Pseudomonadati</taxon>
        <taxon>Bacteroidota</taxon>
        <taxon>Flavobacteriia</taxon>
        <taxon>Flavobacteriales</taxon>
        <taxon>Weeksellaceae</taxon>
        <taxon>Elizabethkingia</taxon>
    </lineage>
</organism>
<keyword evidence="3" id="KW-0804">Transcription</keyword>
<dbReference type="EMBL" id="UFYD01000001">
    <property type="protein sequence ID" value="STD05109.1"/>
    <property type="molecule type" value="Genomic_DNA"/>
</dbReference>
<dbReference type="GO" id="GO:0003700">
    <property type="term" value="F:DNA-binding transcription factor activity"/>
    <property type="evidence" value="ECO:0007669"/>
    <property type="project" value="InterPro"/>
</dbReference>
<dbReference type="PANTHER" id="PTHR43280:SF34">
    <property type="entry name" value="ARAC-FAMILY TRANSCRIPTIONAL REGULATOR"/>
    <property type="match status" value="1"/>
</dbReference>
<protein>
    <submittedName>
        <fullName evidence="7">DNA gyrase inhibitor</fullName>
    </submittedName>
</protein>
<feature type="domain" description="HTH araC/xylS-type" evidence="6">
    <location>
        <begin position="423"/>
        <end position="515"/>
    </location>
</feature>
<keyword evidence="5" id="KW-0812">Transmembrane</keyword>
<sequence length="523" mass="61651">MKKIYIFFTILSFTIFTSQKKDSLNVSKEIWKLVYANDDKYENAQKMLLIAKTDEEKAVANRLMGDILFKKLKYNEAIKYFEKGSYYATRSNFYDEMFAIHCILNYAYESIGLKDKANSHWDTVVSLSEKLNNVDYKIMVNRINSNKAEKNKDYKKALSYNLKNIKYYLNNEYKVPNIELKNIEYAIECNRIAYLSLKDNDLNKGKEYIKKIDSLISSKSIQMENYYYISFYYICKGIIANKEGSKAQANNWFNLAEKEASKRNEHERMRVLEERMLNGLSNDTNNTNFKTYKEISEKRDEKANEIKNKEINSNRIEIKNQKYKIKAWTIFANMLILTIILIAVLNKRRNKKLKSKVEKIIQNIKDQKTSPPIEDTNNIEIEEEDLNVDENKTEKSSSVAISKKREKELLQRFVQFEKGTEFLTRNFTISNLSSILDTNVKYIHYILKVHKDKNFSDYINGLKINYIITKLYEQPEYLNYKISYLADLGGFSSHSHFAKVFKKEVDISPSEFICQLKKNNLES</sequence>
<keyword evidence="4" id="KW-0175">Coiled coil</keyword>
<reference evidence="7 8" key="1">
    <citation type="submission" date="2018-06" db="EMBL/GenBank/DDBJ databases">
        <authorList>
            <consortium name="Pathogen Informatics"/>
            <person name="Doyle S."/>
        </authorList>
    </citation>
    <scope>NUCLEOTIDE SEQUENCE [LARGE SCALE GENOMIC DNA]</scope>
    <source>
        <strain evidence="7 8">NCTC10588</strain>
    </source>
</reference>
<dbReference type="RefSeq" id="WP_115172541.1">
    <property type="nucleotide sequence ID" value="NZ_JACLEQ010000012.1"/>
</dbReference>
<feature type="coiled-coil region" evidence="4">
    <location>
        <begin position="255"/>
        <end position="312"/>
    </location>
</feature>
<evidence type="ECO:0000313" key="8">
    <source>
        <dbReference type="Proteomes" id="UP000254876"/>
    </source>
</evidence>
<keyword evidence="5" id="KW-1133">Transmembrane helix</keyword>
<dbReference type="PANTHER" id="PTHR43280">
    <property type="entry name" value="ARAC-FAMILY TRANSCRIPTIONAL REGULATOR"/>
    <property type="match status" value="1"/>
</dbReference>
<dbReference type="Proteomes" id="UP000254876">
    <property type="component" value="Unassembled WGS sequence"/>
</dbReference>
<comment type="caution">
    <text evidence="7">The sequence shown here is derived from an EMBL/GenBank/DDBJ whole genome shotgun (WGS) entry which is preliminary data.</text>
</comment>